<organism evidence="1 2">
    <name type="scientific">Pyricularia oryzae (strain 70-15 / ATCC MYA-4617 / FGSC 8958)</name>
    <name type="common">Rice blast fungus</name>
    <name type="synonym">Magnaporthe oryzae</name>
    <dbReference type="NCBI Taxonomy" id="242507"/>
    <lineage>
        <taxon>Eukaryota</taxon>
        <taxon>Fungi</taxon>
        <taxon>Dikarya</taxon>
        <taxon>Ascomycota</taxon>
        <taxon>Pezizomycotina</taxon>
        <taxon>Sordariomycetes</taxon>
        <taxon>Sordariomycetidae</taxon>
        <taxon>Magnaporthales</taxon>
        <taxon>Pyriculariaceae</taxon>
        <taxon>Pyricularia</taxon>
    </lineage>
</organism>
<dbReference type="RefSeq" id="XP_003720224.1">
    <property type="nucleotide sequence ID" value="XM_003720176.1"/>
</dbReference>
<accession>G4NHZ7</accession>
<dbReference type="InParanoid" id="G4NHZ7"/>
<keyword evidence="2" id="KW-1185">Reference proteome</keyword>
<reference key="2">
    <citation type="submission" date="2011-05" db="EMBL/GenBank/DDBJ databases">
        <title>The Genome Sequence of Magnaporthe oryzae 70-15.</title>
        <authorList>
            <consortium name="The Broad Institute Genome Sequencing Platform"/>
            <person name="Ma L.-J."/>
            <person name="Dead R."/>
            <person name="Young S.K."/>
            <person name="Zeng Q."/>
            <person name="Gargeya S."/>
            <person name="Fitzgerald M."/>
            <person name="Haas B."/>
            <person name="Abouelleil A."/>
            <person name="Alvarado L."/>
            <person name="Arachchi H.M."/>
            <person name="Berlin A."/>
            <person name="Brown A."/>
            <person name="Chapman S.B."/>
            <person name="Chen Z."/>
            <person name="Dunbar C."/>
            <person name="Freedman E."/>
            <person name="Gearin G."/>
            <person name="Gellesch M."/>
            <person name="Goldberg J."/>
            <person name="Griggs A."/>
            <person name="Gujja S."/>
            <person name="Heiman D."/>
            <person name="Howarth C."/>
            <person name="Larson L."/>
            <person name="Lui A."/>
            <person name="MacDonald P.J.P."/>
            <person name="Mehta T."/>
            <person name="Montmayeur A."/>
            <person name="Murphy C."/>
            <person name="Neiman D."/>
            <person name="Pearson M."/>
            <person name="Priest M."/>
            <person name="Roberts A."/>
            <person name="Saif S."/>
            <person name="Shea T."/>
            <person name="Shenoy N."/>
            <person name="Sisk P."/>
            <person name="Stolte C."/>
            <person name="Sykes S."/>
            <person name="Yandava C."/>
            <person name="Wortman J."/>
            <person name="Nusbaum C."/>
            <person name="Birren B."/>
        </authorList>
    </citation>
    <scope>NUCLEOTIDE SEQUENCE</scope>
    <source>
        <strain>70-15</strain>
    </source>
</reference>
<evidence type="ECO:0000313" key="2">
    <source>
        <dbReference type="Proteomes" id="UP000009058"/>
    </source>
</evidence>
<dbReference type="KEGG" id="mgr:MGG_17790"/>
<reference evidence="1 2" key="1">
    <citation type="journal article" date="2005" name="Nature">
        <title>The genome sequence of the rice blast fungus Magnaporthe grisea.</title>
        <authorList>
            <person name="Dean R.A."/>
            <person name="Talbot N.J."/>
            <person name="Ebbole D.J."/>
            <person name="Farman M.L."/>
            <person name="Mitchell T.K."/>
            <person name="Orbach M.J."/>
            <person name="Thon M."/>
            <person name="Kulkarni R."/>
            <person name="Xu J.R."/>
            <person name="Pan H."/>
            <person name="Read N.D."/>
            <person name="Lee Y.H."/>
            <person name="Carbone I."/>
            <person name="Brown D."/>
            <person name="Oh Y.Y."/>
            <person name="Donofrio N."/>
            <person name="Jeong J.S."/>
            <person name="Soanes D.M."/>
            <person name="Djonovic S."/>
            <person name="Kolomiets E."/>
            <person name="Rehmeyer C."/>
            <person name="Li W."/>
            <person name="Harding M."/>
            <person name="Kim S."/>
            <person name="Lebrun M.H."/>
            <person name="Bohnert H."/>
            <person name="Coughlan S."/>
            <person name="Butler J."/>
            <person name="Calvo S."/>
            <person name="Ma L.J."/>
            <person name="Nicol R."/>
            <person name="Purcell S."/>
            <person name="Nusbaum C."/>
            <person name="Galagan J.E."/>
            <person name="Birren B.W."/>
        </authorList>
    </citation>
    <scope>NUCLEOTIDE SEQUENCE [LARGE SCALE GENOMIC DNA]</scope>
    <source>
        <strain evidence="2">70-15 / ATCC MYA-4617 / FGSC 8958</strain>
    </source>
</reference>
<name>G4NHZ7_PYRO7</name>
<sequence length="97" mass="11444">MLDTRATEAILIIMSSQVFQPEIARASVVPIQDDEFQPSLTRVATLSTHFPHREPLGKKKKWQMVEPELKIQEPNHDERRTQIFDFKDRFKDQFPTH</sequence>
<dbReference type="Proteomes" id="UP000009058">
    <property type="component" value="Chromosome 6"/>
</dbReference>
<evidence type="ECO:0000313" key="1">
    <source>
        <dbReference type="EMBL" id="EHA47857.1"/>
    </source>
</evidence>
<dbReference type="HOGENOM" id="CLU_2347108_0_0_1"/>
<dbReference type="VEuPathDB" id="FungiDB:MGG_17790"/>
<protein>
    <submittedName>
        <fullName evidence="1">Uncharacterized protein</fullName>
    </submittedName>
</protein>
<dbReference type="GeneID" id="12987239"/>
<dbReference type="AlphaFoldDB" id="G4NHZ7"/>
<proteinExistence type="predicted"/>
<dbReference type="EMBL" id="CM001236">
    <property type="protein sequence ID" value="EHA47857.1"/>
    <property type="molecule type" value="Genomic_DNA"/>
</dbReference>
<gene>
    <name evidence="1" type="ORF">MGG_17790</name>
</gene>